<evidence type="ECO:0000313" key="1">
    <source>
        <dbReference type="EMBL" id="MEC0276677.1"/>
    </source>
</evidence>
<dbReference type="AlphaFoldDB" id="A0AAW9NNI6"/>
<dbReference type="EMBL" id="JARNBH010000039">
    <property type="protein sequence ID" value="MEC0276677.1"/>
    <property type="molecule type" value="Genomic_DNA"/>
</dbReference>
<evidence type="ECO:0000313" key="2">
    <source>
        <dbReference type="Proteomes" id="UP001307168"/>
    </source>
</evidence>
<protein>
    <submittedName>
        <fullName evidence="1">Uncharacterized protein</fullName>
    </submittedName>
</protein>
<dbReference type="RefSeq" id="WP_367408260.1">
    <property type="nucleotide sequence ID" value="NZ_JARNBH010000039.1"/>
</dbReference>
<accession>A0AAW9NNI6</accession>
<comment type="caution">
    <text evidence="1">The sequence shown here is derived from an EMBL/GenBank/DDBJ whole genome shotgun (WGS) entry which is preliminary data.</text>
</comment>
<organism evidence="1 2">
    <name type="scientific">Peribacillus castrilensis</name>
    <dbReference type="NCBI Taxonomy" id="2897690"/>
    <lineage>
        <taxon>Bacteria</taxon>
        <taxon>Bacillati</taxon>
        <taxon>Bacillota</taxon>
        <taxon>Bacilli</taxon>
        <taxon>Bacillales</taxon>
        <taxon>Bacillaceae</taxon>
        <taxon>Peribacillus</taxon>
    </lineage>
</organism>
<keyword evidence="2" id="KW-1185">Reference proteome</keyword>
<reference evidence="1 2" key="1">
    <citation type="submission" date="2023-03" db="EMBL/GenBank/DDBJ databases">
        <title>Bacillus Genome Sequencing.</title>
        <authorList>
            <person name="Dunlap C."/>
        </authorList>
    </citation>
    <scope>NUCLEOTIDE SEQUENCE [LARGE SCALE GENOMIC DNA]</scope>
    <source>
        <strain evidence="1 2">B-41290</strain>
    </source>
</reference>
<sequence>MQYKNRIVHVTLPPDPIEETLGFLKNVCVEMEINAQIDVTRKGKNVTIVLES</sequence>
<dbReference type="Proteomes" id="UP001307168">
    <property type="component" value="Unassembled WGS sequence"/>
</dbReference>
<gene>
    <name evidence="1" type="ORF">P4706_27130</name>
</gene>
<proteinExistence type="predicted"/>
<name>A0AAW9NNI6_9BACI</name>